<keyword evidence="1 4" id="KW-0479">Metal-binding</keyword>
<dbReference type="SMART" id="SM00132">
    <property type="entry name" value="LIM"/>
    <property type="match status" value="5"/>
</dbReference>
<feature type="domain" description="LIM zinc-binding" evidence="6">
    <location>
        <begin position="382"/>
        <end position="441"/>
    </location>
</feature>
<dbReference type="InterPro" id="IPR017351">
    <property type="entry name" value="PINCH-1-4-like"/>
</dbReference>
<dbReference type="CDD" id="cd09334">
    <property type="entry name" value="LIM4_PINCH"/>
    <property type="match status" value="1"/>
</dbReference>
<reference evidence="7" key="3">
    <citation type="submission" date="2025-09" db="UniProtKB">
        <authorList>
            <consortium name="Ensembl"/>
        </authorList>
    </citation>
    <scope>IDENTIFICATION</scope>
    <source>
        <strain evidence="7">breed Abyssinian</strain>
    </source>
</reference>
<evidence type="ECO:0000256" key="4">
    <source>
        <dbReference type="PROSITE-ProRule" id="PRU00125"/>
    </source>
</evidence>
<dbReference type="Proteomes" id="UP000823872">
    <property type="component" value="Chromosome C1"/>
</dbReference>
<name>A0ABI7YP24_FELCA</name>
<reference evidence="7 8" key="1">
    <citation type="submission" date="2021-02" db="EMBL/GenBank/DDBJ databases">
        <title>Safari Cat Assemblies.</title>
        <authorList>
            <person name="Bredemeyer K.R."/>
            <person name="Murphy W.J."/>
        </authorList>
    </citation>
    <scope>NUCLEOTIDE SEQUENCE [LARGE SCALE GENOMIC DNA]</scope>
</reference>
<feature type="domain" description="LIM zinc-binding" evidence="6">
    <location>
        <begin position="322"/>
        <end position="381"/>
    </location>
</feature>
<keyword evidence="3 4" id="KW-0440">LIM domain</keyword>
<feature type="domain" description="LIM zinc-binding" evidence="6">
    <location>
        <begin position="139"/>
        <end position="200"/>
    </location>
</feature>
<dbReference type="Pfam" id="PF00412">
    <property type="entry name" value="LIM"/>
    <property type="match status" value="5"/>
</dbReference>
<dbReference type="PANTHER" id="PTHR24210:SF10">
    <property type="entry name" value="LIM AND SENESCENT CELL ANTIGEN-LIKE-CONTAINING DOMAIN PROTEIN 2"/>
    <property type="match status" value="1"/>
</dbReference>
<accession>A0ABI7YP24</accession>
<feature type="compositionally biased region" description="Pro residues" evidence="5">
    <location>
        <begin position="46"/>
        <end position="57"/>
    </location>
</feature>
<evidence type="ECO:0000313" key="8">
    <source>
        <dbReference type="Proteomes" id="UP000823872"/>
    </source>
</evidence>
<dbReference type="PANTHER" id="PTHR24210">
    <property type="entry name" value="LIM DOMAIN-CONTAINING PROTEIN"/>
    <property type="match status" value="1"/>
</dbReference>
<dbReference type="CDD" id="cd09331">
    <property type="entry name" value="LIM1_PINCH"/>
    <property type="match status" value="1"/>
</dbReference>
<evidence type="ECO:0000256" key="5">
    <source>
        <dbReference type="SAM" id="MobiDB-lite"/>
    </source>
</evidence>
<organism evidence="7 8">
    <name type="scientific">Felis catus</name>
    <name type="common">Cat</name>
    <name type="synonym">Felis silvestris catus</name>
    <dbReference type="NCBI Taxonomy" id="9685"/>
    <lineage>
        <taxon>Eukaryota</taxon>
        <taxon>Metazoa</taxon>
        <taxon>Chordata</taxon>
        <taxon>Craniata</taxon>
        <taxon>Vertebrata</taxon>
        <taxon>Euteleostomi</taxon>
        <taxon>Mammalia</taxon>
        <taxon>Eutheria</taxon>
        <taxon>Laurasiatheria</taxon>
        <taxon>Carnivora</taxon>
        <taxon>Feliformia</taxon>
        <taxon>Felidae</taxon>
        <taxon>Felinae</taxon>
        <taxon>Felis</taxon>
    </lineage>
</organism>
<dbReference type="PROSITE" id="PS00478">
    <property type="entry name" value="LIM_DOMAIN_1"/>
    <property type="match status" value="1"/>
</dbReference>
<evidence type="ECO:0000256" key="3">
    <source>
        <dbReference type="ARBA" id="ARBA00023038"/>
    </source>
</evidence>
<keyword evidence="2 4" id="KW-0862">Zinc</keyword>
<dbReference type="CDD" id="cd09333">
    <property type="entry name" value="LIM3_PINCH"/>
    <property type="match status" value="1"/>
</dbReference>
<dbReference type="Ensembl" id="ENSFCTT00005050291.1">
    <property type="protein sequence ID" value="ENSFCTP00005036641.1"/>
    <property type="gene ID" value="ENSFCTG00005017331.1"/>
</dbReference>
<reference evidence="7" key="2">
    <citation type="submission" date="2025-08" db="UniProtKB">
        <authorList>
            <consortium name="Ensembl"/>
        </authorList>
    </citation>
    <scope>IDENTIFICATION</scope>
    <source>
        <strain evidence="7">breed Abyssinian</strain>
    </source>
</reference>
<evidence type="ECO:0000259" key="6">
    <source>
        <dbReference type="PROSITE" id="PS50023"/>
    </source>
</evidence>
<evidence type="ECO:0000256" key="2">
    <source>
        <dbReference type="ARBA" id="ARBA00022833"/>
    </source>
</evidence>
<gene>
    <name evidence="7" type="primary">LIMS2</name>
</gene>
<protein>
    <submittedName>
        <fullName evidence="7">LIM zinc finger domain containing 2</fullName>
    </submittedName>
</protein>
<dbReference type="CDD" id="cd09332">
    <property type="entry name" value="LIM2_PINCH"/>
    <property type="match status" value="1"/>
</dbReference>
<evidence type="ECO:0000256" key="1">
    <source>
        <dbReference type="ARBA" id="ARBA00022723"/>
    </source>
</evidence>
<proteinExistence type="predicted"/>
<feature type="domain" description="LIM zinc-binding" evidence="6">
    <location>
        <begin position="202"/>
        <end position="259"/>
    </location>
</feature>
<dbReference type="GeneTree" id="ENSGT00940000153518"/>
<dbReference type="CDD" id="cd09335">
    <property type="entry name" value="LIM5_PINCH"/>
    <property type="match status" value="1"/>
</dbReference>
<dbReference type="SUPFAM" id="SSF57716">
    <property type="entry name" value="Glucocorticoid receptor-like (DNA-binding domain)"/>
    <property type="match status" value="6"/>
</dbReference>
<dbReference type="InterPro" id="IPR047944">
    <property type="entry name" value="LIMS1/2-like_LIM1"/>
</dbReference>
<dbReference type="Gene3D" id="2.10.110.10">
    <property type="entry name" value="Cysteine Rich Protein"/>
    <property type="match status" value="5"/>
</dbReference>
<keyword evidence="8" id="KW-1185">Reference proteome</keyword>
<dbReference type="InterPro" id="IPR001781">
    <property type="entry name" value="Znf_LIM"/>
</dbReference>
<feature type="region of interest" description="Disordered" evidence="5">
    <location>
        <begin position="1"/>
        <end position="86"/>
    </location>
</feature>
<sequence>MPGIRGGGERSPGGGGRDPRPPQARLGCPQSRGRAEWQGPRRVAGPTPPPPLPPLPTTPSRAGRTPPLPPLPTSRAGLRGGRSRSWPFLGVSPLGSREGPAGGCSAGCGGGGGGPEATTGSTRAATMTGSNMSNALANAACQRCQARFAPAERIVNSNGELYHEQCFVCAQCFRPFPEGLFYEFEGRKYCEHDFQMLFAPCCGSCGEFIIGRVIKAMNNNWHPGCFRCELCDIELADLGFVKNAGRHLCRPCHNREKAKGLGKYVCQRCHLVIDEQPLMFKNDAYHPDHFSCTHCGKELTAEARELKGELYCLPCHDKMGVPICGACRRPIEGRVVNALGKQWHVEHFVCAKCEKPFLGHRHYEKKGLAYCETHYNQLFGDVCYNCSHVIEGDVVSALNKAWCVNCFSCSTCNSKLTLKNKFVEFDMKPVCKRCYEKFPLELKKRLKKLSELAARKAHPKSVGLNSA</sequence>
<dbReference type="PROSITE" id="PS50023">
    <property type="entry name" value="LIM_DOMAIN_2"/>
    <property type="match status" value="4"/>
</dbReference>
<evidence type="ECO:0000313" key="7">
    <source>
        <dbReference type="Ensembl" id="ENSFCTP00005036641.1"/>
    </source>
</evidence>
<feature type="compositionally biased region" description="Gly residues" evidence="5">
    <location>
        <begin position="1"/>
        <end position="16"/>
    </location>
</feature>